<dbReference type="GO" id="GO:0022857">
    <property type="term" value="F:transmembrane transporter activity"/>
    <property type="evidence" value="ECO:0007669"/>
    <property type="project" value="InterPro"/>
</dbReference>
<feature type="transmembrane region" description="Helical" evidence="7">
    <location>
        <begin position="307"/>
        <end position="325"/>
    </location>
</feature>
<evidence type="ECO:0000313" key="9">
    <source>
        <dbReference type="EMBL" id="GGE57336.1"/>
    </source>
</evidence>
<comment type="caution">
    <text evidence="9">The sequence shown here is derived from an EMBL/GenBank/DDBJ whole genome shotgun (WGS) entry which is preliminary data.</text>
</comment>
<keyword evidence="10" id="KW-1185">Reference proteome</keyword>
<feature type="transmembrane region" description="Helical" evidence="7">
    <location>
        <begin position="161"/>
        <end position="181"/>
    </location>
</feature>
<dbReference type="PRINTS" id="PR01035">
    <property type="entry name" value="TCRTETA"/>
</dbReference>
<evidence type="ECO:0000256" key="2">
    <source>
        <dbReference type="ARBA" id="ARBA00007520"/>
    </source>
</evidence>
<comment type="similarity">
    <text evidence="2">Belongs to the major facilitator superfamily. TCR/Tet family.</text>
</comment>
<feature type="transmembrane region" description="Helical" evidence="7">
    <location>
        <begin position="103"/>
        <end position="123"/>
    </location>
</feature>
<reference evidence="9" key="2">
    <citation type="submission" date="2020-09" db="EMBL/GenBank/DDBJ databases">
        <authorList>
            <person name="Sun Q."/>
            <person name="Zhou Y."/>
        </authorList>
    </citation>
    <scope>NUCLEOTIDE SEQUENCE</scope>
    <source>
        <strain evidence="9">CGMCC 1.12698</strain>
    </source>
</reference>
<evidence type="ECO:0000256" key="1">
    <source>
        <dbReference type="ARBA" id="ARBA00004651"/>
    </source>
</evidence>
<proteinExistence type="inferred from homology"/>
<feature type="transmembrane region" description="Helical" evidence="7">
    <location>
        <begin position="12"/>
        <end position="33"/>
    </location>
</feature>
<feature type="transmembrane region" description="Helical" evidence="7">
    <location>
        <begin position="216"/>
        <end position="240"/>
    </location>
</feature>
<name>A0A917AJE3_9BACI</name>
<feature type="transmembrane region" description="Helical" evidence="7">
    <location>
        <begin position="135"/>
        <end position="155"/>
    </location>
</feature>
<accession>A0A917AJE3</accession>
<dbReference type="InterPro" id="IPR005829">
    <property type="entry name" value="Sugar_transporter_CS"/>
</dbReference>
<dbReference type="Proteomes" id="UP000605259">
    <property type="component" value="Unassembled WGS sequence"/>
</dbReference>
<keyword evidence="5 7" id="KW-1133">Transmembrane helix</keyword>
<organism evidence="9 10">
    <name type="scientific">Priestia taiwanensis</name>
    <dbReference type="NCBI Taxonomy" id="1347902"/>
    <lineage>
        <taxon>Bacteria</taxon>
        <taxon>Bacillati</taxon>
        <taxon>Bacillota</taxon>
        <taxon>Bacilli</taxon>
        <taxon>Bacillales</taxon>
        <taxon>Bacillaceae</taxon>
        <taxon>Priestia</taxon>
    </lineage>
</organism>
<keyword evidence="6 7" id="KW-0472">Membrane</keyword>
<protein>
    <submittedName>
        <fullName evidence="9">Tetracycline resistance MFS efflux pump</fullName>
    </submittedName>
</protein>
<evidence type="ECO:0000256" key="7">
    <source>
        <dbReference type="SAM" id="Phobius"/>
    </source>
</evidence>
<evidence type="ECO:0000256" key="5">
    <source>
        <dbReference type="ARBA" id="ARBA00022989"/>
    </source>
</evidence>
<dbReference type="Gene3D" id="1.20.1250.20">
    <property type="entry name" value="MFS general substrate transporter like domains"/>
    <property type="match status" value="1"/>
</dbReference>
<comment type="subcellular location">
    <subcellularLocation>
        <location evidence="1">Cell membrane</location>
        <topology evidence="1">Multi-pass membrane protein</topology>
    </subcellularLocation>
</comment>
<feature type="transmembrane region" description="Helical" evidence="7">
    <location>
        <begin position="283"/>
        <end position="301"/>
    </location>
</feature>
<dbReference type="GO" id="GO:0005886">
    <property type="term" value="C:plasma membrane"/>
    <property type="evidence" value="ECO:0007669"/>
    <property type="project" value="UniProtKB-SubCell"/>
</dbReference>
<dbReference type="EMBL" id="BMFK01000001">
    <property type="protein sequence ID" value="GGE57336.1"/>
    <property type="molecule type" value="Genomic_DNA"/>
</dbReference>
<dbReference type="InterPro" id="IPR036259">
    <property type="entry name" value="MFS_trans_sf"/>
</dbReference>
<sequence>MTKKAKRILAILMINMFITMVGIGLIVPIMPALMLEFGATGQTVGLLIAAFGFTQFIFSPLAGGLSDKYGRKWLIVIGIGSFAVSQLIFAVGTELWMLYVSRFIEGAAAALIMSPLMAAVADITTLEKRAKGTGLLSAAMSLGFVVGPGIGGFLAEFGLRMPLYVSTATAVVATLVSIFFLPETLSEEARAEAQSKSEKKKESIFKQLANSLKGPYAMLFILVFVMTFGLGNFEAVFGLFVDIQHGFTPKDIAIVITFAALMGVGIQAVVIHQLIGKFGEKKVVSGALLFAAISFILVLMAKSYWVVFGTTLCVFLATSILRPAINTMLSKMAGNEQGMVMGMSNAYISLGNILGPSLAGFLFDVNIFYPYMAASLIMFILFAVMVRTKIEYKQAEETKEVAS</sequence>
<dbReference type="PROSITE" id="PS00216">
    <property type="entry name" value="SUGAR_TRANSPORT_1"/>
    <property type="match status" value="1"/>
</dbReference>
<evidence type="ECO:0000256" key="6">
    <source>
        <dbReference type="ARBA" id="ARBA00023136"/>
    </source>
</evidence>
<feature type="domain" description="Major facilitator superfamily (MFS) profile" evidence="8">
    <location>
        <begin position="8"/>
        <end position="391"/>
    </location>
</feature>
<evidence type="ECO:0000313" key="10">
    <source>
        <dbReference type="Proteomes" id="UP000605259"/>
    </source>
</evidence>
<evidence type="ECO:0000259" key="8">
    <source>
        <dbReference type="PROSITE" id="PS50850"/>
    </source>
</evidence>
<dbReference type="PROSITE" id="PS50850">
    <property type="entry name" value="MFS"/>
    <property type="match status" value="1"/>
</dbReference>
<dbReference type="InterPro" id="IPR011701">
    <property type="entry name" value="MFS"/>
</dbReference>
<keyword evidence="4 7" id="KW-0812">Transmembrane</keyword>
<gene>
    <name evidence="9" type="primary">blT</name>
    <name evidence="9" type="ORF">GCM10007140_04640</name>
</gene>
<feature type="transmembrane region" description="Helical" evidence="7">
    <location>
        <begin position="39"/>
        <end position="61"/>
    </location>
</feature>
<reference evidence="9" key="1">
    <citation type="journal article" date="2014" name="Int. J. Syst. Evol. Microbiol.">
        <title>Complete genome sequence of Corynebacterium casei LMG S-19264T (=DSM 44701T), isolated from a smear-ripened cheese.</title>
        <authorList>
            <consortium name="US DOE Joint Genome Institute (JGI-PGF)"/>
            <person name="Walter F."/>
            <person name="Albersmeier A."/>
            <person name="Kalinowski J."/>
            <person name="Ruckert C."/>
        </authorList>
    </citation>
    <scope>NUCLEOTIDE SEQUENCE</scope>
    <source>
        <strain evidence="9">CGMCC 1.12698</strain>
    </source>
</reference>
<feature type="transmembrane region" description="Helical" evidence="7">
    <location>
        <begin position="73"/>
        <end position="91"/>
    </location>
</feature>
<dbReference type="RefSeq" id="WP_188386836.1">
    <property type="nucleotide sequence ID" value="NZ_BMFK01000001.1"/>
</dbReference>
<dbReference type="SUPFAM" id="SSF103473">
    <property type="entry name" value="MFS general substrate transporter"/>
    <property type="match status" value="1"/>
</dbReference>
<dbReference type="CDD" id="cd17325">
    <property type="entry name" value="MFS_MdtG_SLC18_like"/>
    <property type="match status" value="1"/>
</dbReference>
<dbReference type="Pfam" id="PF07690">
    <property type="entry name" value="MFS_1"/>
    <property type="match status" value="1"/>
</dbReference>
<keyword evidence="3" id="KW-0813">Transport</keyword>
<feature type="transmembrane region" description="Helical" evidence="7">
    <location>
        <begin position="369"/>
        <end position="386"/>
    </location>
</feature>
<evidence type="ECO:0000256" key="4">
    <source>
        <dbReference type="ARBA" id="ARBA00022692"/>
    </source>
</evidence>
<dbReference type="PANTHER" id="PTHR23504">
    <property type="entry name" value="MAJOR FACILITATOR SUPERFAMILY DOMAIN-CONTAINING PROTEIN 10"/>
    <property type="match status" value="1"/>
</dbReference>
<dbReference type="InterPro" id="IPR001958">
    <property type="entry name" value="Tet-R_TetA/multi-R_MdtG-like"/>
</dbReference>
<dbReference type="AlphaFoldDB" id="A0A917AJE3"/>
<feature type="transmembrane region" description="Helical" evidence="7">
    <location>
        <begin position="346"/>
        <end position="363"/>
    </location>
</feature>
<evidence type="ECO:0000256" key="3">
    <source>
        <dbReference type="ARBA" id="ARBA00022448"/>
    </source>
</evidence>
<feature type="transmembrane region" description="Helical" evidence="7">
    <location>
        <begin position="252"/>
        <end position="271"/>
    </location>
</feature>
<dbReference type="PANTHER" id="PTHR23504:SF115">
    <property type="entry name" value="MULTIDRUG RESISTANCE PROTEIN 2"/>
    <property type="match status" value="1"/>
</dbReference>
<dbReference type="InterPro" id="IPR020846">
    <property type="entry name" value="MFS_dom"/>
</dbReference>